<evidence type="ECO:0000313" key="6">
    <source>
        <dbReference type="Proteomes" id="UP000287447"/>
    </source>
</evidence>
<dbReference type="RefSeq" id="WP_127767155.1">
    <property type="nucleotide sequence ID" value="NZ_SADE01000003.1"/>
</dbReference>
<dbReference type="Proteomes" id="UP000287447">
    <property type="component" value="Unassembled WGS sequence"/>
</dbReference>
<dbReference type="InterPro" id="IPR016163">
    <property type="entry name" value="Ald_DH_C"/>
</dbReference>
<organism evidence="5 6">
    <name type="scientific">Hwanghaeella grinnelliae</name>
    <dbReference type="NCBI Taxonomy" id="2500179"/>
    <lineage>
        <taxon>Bacteria</taxon>
        <taxon>Pseudomonadati</taxon>
        <taxon>Pseudomonadota</taxon>
        <taxon>Alphaproteobacteria</taxon>
        <taxon>Rhodospirillales</taxon>
        <taxon>Rhodospirillaceae</taxon>
        <taxon>Hwanghaeella</taxon>
    </lineage>
</organism>
<keyword evidence="3" id="KW-0520">NAD</keyword>
<evidence type="ECO:0000313" key="5">
    <source>
        <dbReference type="EMBL" id="RVU34896.1"/>
    </source>
</evidence>
<feature type="domain" description="Aldehyde dehydrogenase" evidence="4">
    <location>
        <begin position="17"/>
        <end position="479"/>
    </location>
</feature>
<dbReference type="InterPro" id="IPR010061">
    <property type="entry name" value="MeMal-semiAld_DH"/>
</dbReference>
<dbReference type="InterPro" id="IPR016162">
    <property type="entry name" value="Ald_DH_N"/>
</dbReference>
<proteinExistence type="predicted"/>
<dbReference type="PANTHER" id="PTHR43866:SF4">
    <property type="entry name" value="MALONATE-SEMIALDEHYDE DEHYDROGENASE"/>
    <property type="match status" value="1"/>
</dbReference>
<keyword evidence="6" id="KW-1185">Reference proteome</keyword>
<accession>A0A3S2Z5Y6</accession>
<name>A0A3S2Z5Y6_9PROT</name>
<dbReference type="GO" id="GO:0004491">
    <property type="term" value="F:methylmalonate-semialdehyde dehydrogenase (acylating, NAD) activity"/>
    <property type="evidence" value="ECO:0007669"/>
    <property type="project" value="UniProtKB-EC"/>
</dbReference>
<dbReference type="Gene3D" id="3.40.605.10">
    <property type="entry name" value="Aldehyde Dehydrogenase, Chain A, domain 1"/>
    <property type="match status" value="1"/>
</dbReference>
<dbReference type="PROSITE" id="PS00070">
    <property type="entry name" value="ALDEHYDE_DEHYDR_CYS"/>
    <property type="match status" value="1"/>
</dbReference>
<dbReference type="GO" id="GO:0006574">
    <property type="term" value="P:L-valine catabolic process"/>
    <property type="evidence" value="ECO:0007669"/>
    <property type="project" value="TreeGrafter"/>
</dbReference>
<dbReference type="InterPro" id="IPR016160">
    <property type="entry name" value="Ald_DH_CS_CYS"/>
</dbReference>
<evidence type="ECO:0000256" key="3">
    <source>
        <dbReference type="ARBA" id="ARBA00023027"/>
    </source>
</evidence>
<evidence type="ECO:0000259" key="4">
    <source>
        <dbReference type="Pfam" id="PF00171"/>
    </source>
</evidence>
<dbReference type="AlphaFoldDB" id="A0A3S2Z5Y6"/>
<dbReference type="NCBIfam" id="TIGR01722">
    <property type="entry name" value="MMSDH"/>
    <property type="match status" value="1"/>
</dbReference>
<dbReference type="Gene3D" id="3.40.309.10">
    <property type="entry name" value="Aldehyde Dehydrogenase, Chain A, domain 2"/>
    <property type="match status" value="1"/>
</dbReference>
<dbReference type="FunFam" id="3.40.605.10:FF:000003">
    <property type="entry name" value="Methylmalonate-semialdehyde dehydrogenase [acylating]"/>
    <property type="match status" value="1"/>
</dbReference>
<sequence>MAEQLHHWIGGKRVEGTSGRFGDVFNPATGEVIGKLPYASKADMDEAVKVAQEAAEIWGKTAVPKRAAVLFKFRELLVANTDKLAELVGREHGKTIADAKGEISRGIDVTEFACGIPHLIKGEFNSNIGGEIDLFSIREPIGVVGGITPFNFPVMIPLWMGAPAIACGNAYINKCSERDPAAPMFLAELWKEAGLPDGVWNVVHGDKEAVDSLLHHEDVPAISFVGSTGVGEYVYQTGCANNKRVQAFCGAKNHMVIMPDADMDQAVDALIGAGYGSAGERCMAISVAVPVGQGTADALIEKLTPRVEALKIGPFDDPGADINPLITAQAQQRVENLITRGVEEGADLLVDGRGARMQGYENGYFVGSTLFNNVTTDMDIYKTEIFGPVLSVMTPSTYEDAVTMVNDHEYGNGVAVFTRDGDTARHFANSVDIGMVGVNVPIPVPMAFHNFGGAKRSKFGDTQMHGPESIRFFTKMKTISARWPSGIKEGAQLAFPTND</sequence>
<keyword evidence="2" id="KW-0560">Oxidoreductase</keyword>
<evidence type="ECO:0000256" key="2">
    <source>
        <dbReference type="ARBA" id="ARBA00023002"/>
    </source>
</evidence>
<dbReference type="GO" id="GO:0006210">
    <property type="term" value="P:thymine catabolic process"/>
    <property type="evidence" value="ECO:0007669"/>
    <property type="project" value="TreeGrafter"/>
</dbReference>
<dbReference type="SUPFAM" id="SSF53720">
    <property type="entry name" value="ALDH-like"/>
    <property type="match status" value="1"/>
</dbReference>
<dbReference type="OrthoDB" id="9772584at2"/>
<dbReference type="Pfam" id="PF00171">
    <property type="entry name" value="Aldedh"/>
    <property type="match status" value="1"/>
</dbReference>
<dbReference type="CDD" id="cd07085">
    <property type="entry name" value="ALDH_F6_MMSDH"/>
    <property type="match status" value="1"/>
</dbReference>
<dbReference type="EMBL" id="SADE01000003">
    <property type="protein sequence ID" value="RVU34896.1"/>
    <property type="molecule type" value="Genomic_DNA"/>
</dbReference>
<evidence type="ECO:0000256" key="1">
    <source>
        <dbReference type="ARBA" id="ARBA00013048"/>
    </source>
</evidence>
<dbReference type="EC" id="1.2.1.27" evidence="1"/>
<dbReference type="FunFam" id="3.40.309.10:FF:000002">
    <property type="entry name" value="Methylmalonate-semialdehyde dehydrogenase (Acylating)"/>
    <property type="match status" value="1"/>
</dbReference>
<reference evidence="6" key="1">
    <citation type="submission" date="2019-01" db="EMBL/GenBank/DDBJ databases">
        <title>Gri0909 isolated from a small marine red alga.</title>
        <authorList>
            <person name="Kim J."/>
            <person name="Jeong S.E."/>
            <person name="Jeon C.O."/>
        </authorList>
    </citation>
    <scope>NUCLEOTIDE SEQUENCE [LARGE SCALE GENOMIC DNA]</scope>
    <source>
        <strain evidence="6">Gri0909</strain>
    </source>
</reference>
<protein>
    <recommendedName>
        <fullName evidence="1">methylmalonate-semialdehyde dehydrogenase (CoA acylating)</fullName>
        <ecNumber evidence="1">1.2.1.27</ecNumber>
    </recommendedName>
</protein>
<dbReference type="InterPro" id="IPR015590">
    <property type="entry name" value="Aldehyde_DH_dom"/>
</dbReference>
<gene>
    <name evidence="5" type="ORF">EOI86_18845</name>
</gene>
<dbReference type="PANTHER" id="PTHR43866">
    <property type="entry name" value="MALONATE-SEMIALDEHYDE DEHYDROGENASE"/>
    <property type="match status" value="1"/>
</dbReference>
<dbReference type="InterPro" id="IPR016161">
    <property type="entry name" value="Ald_DH/histidinol_DH"/>
</dbReference>
<comment type="caution">
    <text evidence="5">The sequence shown here is derived from an EMBL/GenBank/DDBJ whole genome shotgun (WGS) entry which is preliminary data.</text>
</comment>